<organism evidence="1 2">
    <name type="scientific">Linnemannia elongata AG-77</name>
    <dbReference type="NCBI Taxonomy" id="1314771"/>
    <lineage>
        <taxon>Eukaryota</taxon>
        <taxon>Fungi</taxon>
        <taxon>Fungi incertae sedis</taxon>
        <taxon>Mucoromycota</taxon>
        <taxon>Mortierellomycotina</taxon>
        <taxon>Mortierellomycetes</taxon>
        <taxon>Mortierellales</taxon>
        <taxon>Mortierellaceae</taxon>
        <taxon>Linnemannia</taxon>
    </lineage>
</organism>
<gene>
    <name evidence="1" type="ORF">K457DRAFT_135010</name>
</gene>
<proteinExistence type="predicted"/>
<keyword evidence="2" id="KW-1185">Reference proteome</keyword>
<reference evidence="1 2" key="1">
    <citation type="submission" date="2016-05" db="EMBL/GenBank/DDBJ databases">
        <title>Genome sequencing reveals origins of a unique bacterial endosymbiosis in the earliest lineages of terrestrial Fungi.</title>
        <authorList>
            <consortium name="DOE Joint Genome Institute"/>
            <person name="Uehling J."/>
            <person name="Gryganskyi A."/>
            <person name="Hameed K."/>
            <person name="Tschaplinski T."/>
            <person name="Misztal P."/>
            <person name="Wu S."/>
            <person name="Desiro A."/>
            <person name="Vande Pol N."/>
            <person name="Du Z.-Y."/>
            <person name="Zienkiewicz A."/>
            <person name="Zienkiewicz K."/>
            <person name="Morin E."/>
            <person name="Tisserant E."/>
            <person name="Splivallo R."/>
            <person name="Hainaut M."/>
            <person name="Henrissat B."/>
            <person name="Ohm R."/>
            <person name="Kuo A."/>
            <person name="Yan J."/>
            <person name="Lipzen A."/>
            <person name="Nolan M."/>
            <person name="Labutti K."/>
            <person name="Barry K."/>
            <person name="Goldstein A."/>
            <person name="Labbe J."/>
            <person name="Schadt C."/>
            <person name="Tuskan G."/>
            <person name="Grigoriev I."/>
            <person name="Martin F."/>
            <person name="Vilgalys R."/>
            <person name="Bonito G."/>
        </authorList>
    </citation>
    <scope>NUCLEOTIDE SEQUENCE [LARGE SCALE GENOMIC DNA]</scope>
    <source>
        <strain evidence="1 2">AG-77</strain>
    </source>
</reference>
<dbReference type="AlphaFoldDB" id="A0A197K6X5"/>
<dbReference type="Proteomes" id="UP000078512">
    <property type="component" value="Unassembled WGS sequence"/>
</dbReference>
<evidence type="ECO:0000313" key="2">
    <source>
        <dbReference type="Proteomes" id="UP000078512"/>
    </source>
</evidence>
<name>A0A197K6X5_9FUNG</name>
<dbReference type="EMBL" id="KV442023">
    <property type="protein sequence ID" value="OAQ32918.1"/>
    <property type="molecule type" value="Genomic_DNA"/>
</dbReference>
<accession>A0A197K6X5</accession>
<sequence>MARLPHRGLERLFFCSIVALCSRDVTQQESFINQVTLVSVLSDLPLSFVPHATNRKQKQQQQQKALRYKSAPARRYASLFLLFPFPLFF</sequence>
<evidence type="ECO:0000313" key="1">
    <source>
        <dbReference type="EMBL" id="OAQ32918.1"/>
    </source>
</evidence>
<protein>
    <submittedName>
        <fullName evidence="1">Uncharacterized protein</fullName>
    </submittedName>
</protein>